<keyword evidence="3" id="KW-1185">Reference proteome</keyword>
<evidence type="ECO:0000313" key="2">
    <source>
        <dbReference type="EMBL" id="KAF9140460.1"/>
    </source>
</evidence>
<accession>A0A9P5RPZ6</accession>
<gene>
    <name evidence="2" type="ORF">BG015_001654</name>
</gene>
<feature type="region of interest" description="Disordered" evidence="1">
    <location>
        <begin position="37"/>
        <end position="71"/>
    </location>
</feature>
<feature type="compositionally biased region" description="Polar residues" evidence="1">
    <location>
        <begin position="1"/>
        <end position="14"/>
    </location>
</feature>
<reference evidence="2" key="1">
    <citation type="journal article" date="2020" name="Fungal Divers.">
        <title>Resolving the Mortierellaceae phylogeny through synthesis of multi-gene phylogenetics and phylogenomics.</title>
        <authorList>
            <person name="Vandepol N."/>
            <person name="Liber J."/>
            <person name="Desiro A."/>
            <person name="Na H."/>
            <person name="Kennedy M."/>
            <person name="Barry K."/>
            <person name="Grigoriev I.V."/>
            <person name="Miller A.N."/>
            <person name="O'Donnell K."/>
            <person name="Stajich J.E."/>
            <person name="Bonito G."/>
        </authorList>
    </citation>
    <scope>NUCLEOTIDE SEQUENCE</scope>
    <source>
        <strain evidence="2">NRRL 6426</strain>
    </source>
</reference>
<name>A0A9P5RPZ6_9FUNG</name>
<evidence type="ECO:0000313" key="3">
    <source>
        <dbReference type="Proteomes" id="UP000748756"/>
    </source>
</evidence>
<dbReference type="Proteomes" id="UP000748756">
    <property type="component" value="Unassembled WGS sequence"/>
</dbReference>
<dbReference type="AlphaFoldDB" id="A0A9P5RPZ6"/>
<dbReference type="EMBL" id="JAAAUQ010001301">
    <property type="protein sequence ID" value="KAF9140460.1"/>
    <property type="molecule type" value="Genomic_DNA"/>
</dbReference>
<comment type="caution">
    <text evidence="2">The sequence shown here is derived from an EMBL/GenBank/DDBJ whole genome shotgun (WGS) entry which is preliminary data.</text>
</comment>
<sequence>MSVSPTPSMTTFVDHQSDEEGDEEKIFTITRRLPVLIDEQDHNGEVPPEKPASGASTHKTRSEKDPVKVLPPAPSFDNAFLHATDAHVASAKLLPHPHLRTPLPPLLFSLFYSDSILTQLAENTHVYTASKNTEMQGPALGLSKYPQHYIREYMSLTRFEQIKRLHTLKMKCKPTFQGDKIFALCDAGYTYFLYYARADSIVGVTLIRGLSLTLSAVVHLVPTLPFFLSIPHLYGQLFFQLAPLQAPHDLQIRACGAARPSSKKYSDTSR</sequence>
<dbReference type="OrthoDB" id="2430719at2759"/>
<feature type="region of interest" description="Disordered" evidence="1">
    <location>
        <begin position="1"/>
        <end position="25"/>
    </location>
</feature>
<protein>
    <submittedName>
        <fullName evidence="2">Uncharacterized protein</fullName>
    </submittedName>
</protein>
<organism evidence="2 3">
    <name type="scientific">Linnemannia schmuckeri</name>
    <dbReference type="NCBI Taxonomy" id="64567"/>
    <lineage>
        <taxon>Eukaryota</taxon>
        <taxon>Fungi</taxon>
        <taxon>Fungi incertae sedis</taxon>
        <taxon>Mucoromycota</taxon>
        <taxon>Mortierellomycotina</taxon>
        <taxon>Mortierellomycetes</taxon>
        <taxon>Mortierellales</taxon>
        <taxon>Mortierellaceae</taxon>
        <taxon>Linnemannia</taxon>
    </lineage>
</organism>
<evidence type="ECO:0000256" key="1">
    <source>
        <dbReference type="SAM" id="MobiDB-lite"/>
    </source>
</evidence>
<feature type="compositionally biased region" description="Basic and acidic residues" evidence="1">
    <location>
        <begin position="39"/>
        <end position="48"/>
    </location>
</feature>
<proteinExistence type="predicted"/>